<comment type="caution">
    <text evidence="1">The sequence shown here is derived from an EMBL/GenBank/DDBJ whole genome shotgun (WGS) entry which is preliminary data.</text>
</comment>
<evidence type="ECO:0000313" key="1">
    <source>
        <dbReference type="EMBL" id="MCD5312150.1"/>
    </source>
</evidence>
<proteinExistence type="predicted"/>
<sequence length="242" mass="25747">MSDNNLSQPISPRAVGTDSATTLARRAAGLPAAVLWDMDGTLVDTEPYWMAEEHLLVAEFGGTWTDEDAHSLIGNALIDSAHYIQQHGVTLPAEEIIARLTTGVVRRIEVEVPWRPGARELLFELNELGVPCALVTMSYREMAEAIVGTLPGEFFRFLVTGDEVTHGKPHPEPYLKGAELLGLAPAECVAIEDSLTGIASAEAAGVPTLAVQHLVPVPDGPGRTVTPSLAGWTAKDLGKLVG</sequence>
<name>A0A9X1NE59_9ACTN</name>
<reference evidence="1" key="1">
    <citation type="submission" date="2021-11" db="EMBL/GenBank/DDBJ databases">
        <title>Streptomyces corallinus and Kineosporia corallina sp. nov., two new coral-derived marine actinobacteria.</title>
        <authorList>
            <person name="Buangrab K."/>
            <person name="Sutthacheep M."/>
            <person name="Yeemin T."/>
            <person name="Harunari E."/>
            <person name="Igarashi Y."/>
            <person name="Sripreechasak P."/>
            <person name="Kanchanasin P."/>
            <person name="Tanasupawat S."/>
            <person name="Phongsopitanun W."/>
        </authorList>
    </citation>
    <scope>NUCLEOTIDE SEQUENCE</scope>
    <source>
        <strain evidence="1">JCM 31032</strain>
    </source>
</reference>
<dbReference type="SFLD" id="SFLDS00003">
    <property type="entry name" value="Haloacid_Dehalogenase"/>
    <property type="match status" value="1"/>
</dbReference>
<gene>
    <name evidence="1" type="ORF">LR394_14665</name>
</gene>
<dbReference type="EMBL" id="JAJOMB010000007">
    <property type="protein sequence ID" value="MCD5312150.1"/>
    <property type="molecule type" value="Genomic_DNA"/>
</dbReference>
<dbReference type="NCBIfam" id="TIGR01509">
    <property type="entry name" value="HAD-SF-IA-v3"/>
    <property type="match status" value="1"/>
</dbReference>
<dbReference type="AlphaFoldDB" id="A0A9X1NE59"/>
<dbReference type="PRINTS" id="PR00413">
    <property type="entry name" value="HADHALOGNASE"/>
</dbReference>
<dbReference type="SFLD" id="SFLDG01129">
    <property type="entry name" value="C1.5:_HAD__Beta-PGM__Phosphata"/>
    <property type="match status" value="1"/>
</dbReference>
<dbReference type="PANTHER" id="PTHR18901">
    <property type="entry name" value="2-DEOXYGLUCOSE-6-PHOSPHATE PHOSPHATASE 2"/>
    <property type="match status" value="1"/>
</dbReference>
<dbReference type="RefSeq" id="WP_231442072.1">
    <property type="nucleotide sequence ID" value="NZ_JAJOMB010000007.1"/>
</dbReference>
<dbReference type="CDD" id="cd07505">
    <property type="entry name" value="HAD_BPGM-like"/>
    <property type="match status" value="1"/>
</dbReference>
<keyword evidence="2" id="KW-1185">Reference proteome</keyword>
<dbReference type="InterPro" id="IPR006439">
    <property type="entry name" value="HAD-SF_hydro_IA"/>
</dbReference>
<dbReference type="SUPFAM" id="SSF56784">
    <property type="entry name" value="HAD-like"/>
    <property type="match status" value="1"/>
</dbReference>
<evidence type="ECO:0000313" key="2">
    <source>
        <dbReference type="Proteomes" id="UP001138997"/>
    </source>
</evidence>
<dbReference type="Gene3D" id="1.10.150.240">
    <property type="entry name" value="Putative phosphatase, domain 2"/>
    <property type="match status" value="1"/>
</dbReference>
<dbReference type="Gene3D" id="3.40.50.1000">
    <property type="entry name" value="HAD superfamily/HAD-like"/>
    <property type="match status" value="1"/>
</dbReference>
<dbReference type="Pfam" id="PF00702">
    <property type="entry name" value="Hydrolase"/>
    <property type="match status" value="1"/>
</dbReference>
<dbReference type="PANTHER" id="PTHR18901:SF38">
    <property type="entry name" value="PSEUDOURIDINE-5'-PHOSPHATASE"/>
    <property type="match status" value="1"/>
</dbReference>
<accession>A0A9X1NE59</accession>
<dbReference type="InterPro" id="IPR023214">
    <property type="entry name" value="HAD_sf"/>
</dbReference>
<dbReference type="GO" id="GO:0016787">
    <property type="term" value="F:hydrolase activity"/>
    <property type="evidence" value="ECO:0007669"/>
    <property type="project" value="UniProtKB-KW"/>
</dbReference>
<dbReference type="InterPro" id="IPR036412">
    <property type="entry name" value="HAD-like_sf"/>
</dbReference>
<protein>
    <submittedName>
        <fullName evidence="1">HAD family hydrolase</fullName>
    </submittedName>
</protein>
<dbReference type="InterPro" id="IPR023198">
    <property type="entry name" value="PGP-like_dom2"/>
</dbReference>
<keyword evidence="1" id="KW-0378">Hydrolase</keyword>
<organism evidence="1 2">
    <name type="scientific">Kineosporia babensis</name>
    <dbReference type="NCBI Taxonomy" id="499548"/>
    <lineage>
        <taxon>Bacteria</taxon>
        <taxon>Bacillati</taxon>
        <taxon>Actinomycetota</taxon>
        <taxon>Actinomycetes</taxon>
        <taxon>Kineosporiales</taxon>
        <taxon>Kineosporiaceae</taxon>
        <taxon>Kineosporia</taxon>
    </lineage>
</organism>
<dbReference type="Proteomes" id="UP001138997">
    <property type="component" value="Unassembled WGS sequence"/>
</dbReference>